<accession>X1T1C4</accession>
<gene>
    <name evidence="1" type="ORF">S12H4_31584</name>
</gene>
<dbReference type="EMBL" id="BARW01018451">
    <property type="protein sequence ID" value="GAI99112.1"/>
    <property type="molecule type" value="Genomic_DNA"/>
</dbReference>
<feature type="non-terminal residue" evidence="1">
    <location>
        <position position="1"/>
    </location>
</feature>
<evidence type="ECO:0000313" key="1">
    <source>
        <dbReference type="EMBL" id="GAI99112.1"/>
    </source>
</evidence>
<sequence>RPEFALIPVTTNYGERSININEIKKFSIPMEKLLNKQEQLVKKTLPFITQKVFMTAVKSNIKKEITKLEEASSRLYYILASRYQEFKYQKTDRGAETQDKSWYNIARRNHSFYGFDKNMVNELYLIAGDNLW</sequence>
<protein>
    <submittedName>
        <fullName evidence="1">Uncharacterized protein</fullName>
    </submittedName>
</protein>
<comment type="caution">
    <text evidence="1">The sequence shown here is derived from an EMBL/GenBank/DDBJ whole genome shotgun (WGS) entry which is preliminary data.</text>
</comment>
<name>X1T1C4_9ZZZZ</name>
<organism evidence="1">
    <name type="scientific">marine sediment metagenome</name>
    <dbReference type="NCBI Taxonomy" id="412755"/>
    <lineage>
        <taxon>unclassified sequences</taxon>
        <taxon>metagenomes</taxon>
        <taxon>ecological metagenomes</taxon>
    </lineage>
</organism>
<dbReference type="AlphaFoldDB" id="X1T1C4"/>
<proteinExistence type="predicted"/>
<reference evidence="1" key="1">
    <citation type="journal article" date="2014" name="Front. Microbiol.">
        <title>High frequency of phylogenetically diverse reductive dehalogenase-homologous genes in deep subseafloor sedimentary metagenomes.</title>
        <authorList>
            <person name="Kawai M."/>
            <person name="Futagami T."/>
            <person name="Toyoda A."/>
            <person name="Takaki Y."/>
            <person name="Nishi S."/>
            <person name="Hori S."/>
            <person name="Arai W."/>
            <person name="Tsubouchi T."/>
            <person name="Morono Y."/>
            <person name="Uchiyama I."/>
            <person name="Ito T."/>
            <person name="Fujiyama A."/>
            <person name="Inagaki F."/>
            <person name="Takami H."/>
        </authorList>
    </citation>
    <scope>NUCLEOTIDE SEQUENCE</scope>
    <source>
        <strain evidence="1">Expedition CK06-06</strain>
    </source>
</reference>